<evidence type="ECO:0000313" key="2">
    <source>
        <dbReference type="EMBL" id="WGM03976.1"/>
    </source>
</evidence>
<proteinExistence type="predicted"/>
<organism evidence="2 3">
    <name type="scientific">Arsenophonus nasoniae</name>
    <name type="common">son-killer infecting Nasonia vitripennis</name>
    <dbReference type="NCBI Taxonomy" id="638"/>
    <lineage>
        <taxon>Bacteria</taxon>
        <taxon>Pseudomonadati</taxon>
        <taxon>Pseudomonadota</taxon>
        <taxon>Gammaproteobacteria</taxon>
        <taxon>Enterobacterales</taxon>
        <taxon>Morganellaceae</taxon>
        <taxon>Arsenophonus</taxon>
    </lineage>
</organism>
<reference evidence="2" key="1">
    <citation type="submission" date="2023-04" db="EMBL/GenBank/DDBJ databases">
        <title>Genome dynamics across the evolutionary transition to endosymbiosis.</title>
        <authorList>
            <person name="Siozios S."/>
            <person name="Nadal-Jimenez P."/>
            <person name="Azagi T."/>
            <person name="Sprong H."/>
            <person name="Frost C.L."/>
            <person name="Parratt S.R."/>
            <person name="Taylor G."/>
            <person name="Brettell L."/>
            <person name="Lew K.C."/>
            <person name="Croft L."/>
            <person name="King K.C."/>
            <person name="Brockhurst M.A."/>
            <person name="Hypsa V."/>
            <person name="Novakova E."/>
            <person name="Darby A.C."/>
            <person name="Hurst G.D.D."/>
        </authorList>
    </citation>
    <scope>NUCLEOTIDE SEQUENCE</scope>
    <source>
        <strain evidence="2">APv</strain>
        <plasmid evidence="2">paPv10</plasmid>
    </source>
</reference>
<dbReference type="AlphaFoldDB" id="A0AA95GVK9"/>
<evidence type="ECO:0000256" key="1">
    <source>
        <dbReference type="SAM" id="MobiDB-lite"/>
    </source>
</evidence>
<feature type="compositionally biased region" description="Gly residues" evidence="1">
    <location>
        <begin position="354"/>
        <end position="364"/>
    </location>
</feature>
<dbReference type="InterPro" id="IPR006441">
    <property type="entry name" value="Phage_P2_GpN"/>
</dbReference>
<dbReference type="Proteomes" id="UP001177595">
    <property type="component" value="Plasmid paPv10"/>
</dbReference>
<evidence type="ECO:0000313" key="3">
    <source>
        <dbReference type="Proteomes" id="UP001177595"/>
    </source>
</evidence>
<keyword evidence="2" id="KW-0614">Plasmid</keyword>
<dbReference type="RefSeq" id="WP_280627191.1">
    <property type="nucleotide sequence ID" value="NZ_CP123514.1"/>
</dbReference>
<sequence>MRKETKFKFNQYLSRLGEIYHVSPQDFSGKVNIEPSKAQVLESQIQQSAGFLQKINLVPVIEQQGQVIGLGIGSTVAGTTDTSSKSREPIDPTALDAIDYYCYQTNFDTAISYAKLDMWAKFNDFQRRIRDAIVRRQALDRIMIGFNGIKREKTSDRRQNAKLQDVNIGWLQKIRNDAKTHVMANITDSQGKVTSSTIRIGEKGDYKNLDALVMDTVERVIDEVYQDDTDLVIICGRSLLADKYFPIVNKAQANSEMLAADVIISQKRLGGLPAIRAPFFPDKSLLITRLDNLSIYYQQDTRRRQIKDTPERDRIENYESVNEAYVVEDYRGVALVENIEILPEPEPEEKRHSGGSGQVNQGGG</sequence>
<name>A0AA95GVK9_9GAMM</name>
<dbReference type="NCBIfam" id="TIGR01551">
    <property type="entry name" value="major_capsid_P2"/>
    <property type="match status" value="1"/>
</dbReference>
<dbReference type="Pfam" id="PF05125">
    <property type="entry name" value="Phage_cap_P2"/>
    <property type="match status" value="1"/>
</dbReference>
<geneLocation type="plasmid" evidence="2 3">
    <name>paPv10</name>
</geneLocation>
<feature type="region of interest" description="Disordered" evidence="1">
    <location>
        <begin position="342"/>
        <end position="364"/>
    </location>
</feature>
<protein>
    <submittedName>
        <fullName evidence="2">Phage major capsid protein, P2 family</fullName>
    </submittedName>
</protein>
<dbReference type="EMBL" id="CP123514">
    <property type="protein sequence ID" value="WGM03976.1"/>
    <property type="molecule type" value="Genomic_DNA"/>
</dbReference>
<gene>
    <name evidence="2" type="ORF">QE210_21325</name>
</gene>
<accession>A0AA95GVK9</accession>